<feature type="transmembrane region" description="Helical" evidence="7">
    <location>
        <begin position="209"/>
        <end position="226"/>
    </location>
</feature>
<dbReference type="GO" id="GO:0005524">
    <property type="term" value="F:ATP binding"/>
    <property type="evidence" value="ECO:0007669"/>
    <property type="project" value="UniProtKB-KW"/>
</dbReference>
<dbReference type="SUPFAM" id="SSF55781">
    <property type="entry name" value="GAF domain-like"/>
    <property type="match status" value="1"/>
</dbReference>
<keyword evidence="5 9" id="KW-0418">Kinase</keyword>
<dbReference type="InterPro" id="IPR050980">
    <property type="entry name" value="2C_sensor_his_kinase"/>
</dbReference>
<dbReference type="Pfam" id="PF02518">
    <property type="entry name" value="HATPase_c"/>
    <property type="match status" value="1"/>
</dbReference>
<dbReference type="InterPro" id="IPR014265">
    <property type="entry name" value="XrtA/PrsK"/>
</dbReference>
<evidence type="ECO:0000256" key="1">
    <source>
        <dbReference type="ARBA" id="ARBA00000085"/>
    </source>
</evidence>
<gene>
    <name evidence="9" type="ORF">I603_1242</name>
</gene>
<keyword evidence="4" id="KW-0547">Nucleotide-binding</keyword>
<evidence type="ECO:0000256" key="3">
    <source>
        <dbReference type="ARBA" id="ARBA00022679"/>
    </source>
</evidence>
<feature type="transmembrane region" description="Helical" evidence="7">
    <location>
        <begin position="238"/>
        <end position="259"/>
    </location>
</feature>
<comment type="catalytic activity">
    <reaction evidence="1">
        <text>ATP + protein L-histidine = ADP + protein N-phospho-L-histidine.</text>
        <dbReference type="EC" id="2.7.13.3"/>
    </reaction>
</comment>
<dbReference type="SMART" id="SM00387">
    <property type="entry name" value="HATPase_c"/>
    <property type="match status" value="1"/>
</dbReference>
<dbReference type="InterPro" id="IPR036890">
    <property type="entry name" value="HATPase_C_sf"/>
</dbReference>
<dbReference type="Proteomes" id="UP000092484">
    <property type="component" value="Unassembled WGS sequence"/>
</dbReference>
<comment type="caution">
    <text evidence="9">The sequence shown here is derived from an EMBL/GenBank/DDBJ whole genome shotgun (WGS) entry which is preliminary data.</text>
</comment>
<dbReference type="NCBIfam" id="TIGR02916">
    <property type="entry name" value="PEP_his_kin"/>
    <property type="match status" value="1"/>
</dbReference>
<keyword evidence="7" id="KW-0472">Membrane</keyword>
<feature type="transmembrane region" description="Helical" evidence="7">
    <location>
        <begin position="271"/>
        <end position="289"/>
    </location>
</feature>
<evidence type="ECO:0000313" key="10">
    <source>
        <dbReference type="Proteomes" id="UP000092484"/>
    </source>
</evidence>
<dbReference type="PATRIC" id="fig|1300349.4.peg.1238"/>
<evidence type="ECO:0000256" key="6">
    <source>
        <dbReference type="ARBA" id="ARBA00022840"/>
    </source>
</evidence>
<evidence type="ECO:0000313" key="9">
    <source>
        <dbReference type="EMBL" id="OBV11799.1"/>
    </source>
</evidence>
<dbReference type="SUPFAM" id="SSF55874">
    <property type="entry name" value="ATPase domain of HSP90 chaperone/DNA topoisomerase II/histidine kinase"/>
    <property type="match status" value="1"/>
</dbReference>
<evidence type="ECO:0000259" key="8">
    <source>
        <dbReference type="PROSITE" id="PS50109"/>
    </source>
</evidence>
<proteinExistence type="predicted"/>
<dbReference type="InterPro" id="IPR003594">
    <property type="entry name" value="HATPase_dom"/>
</dbReference>
<name>A0A1A7BH39_9SPHN</name>
<dbReference type="AlphaFoldDB" id="A0A1A7BH39"/>
<dbReference type="InterPro" id="IPR005467">
    <property type="entry name" value="His_kinase_dom"/>
</dbReference>
<dbReference type="EMBL" id="LZYB01000002">
    <property type="protein sequence ID" value="OBV11799.1"/>
    <property type="molecule type" value="Genomic_DNA"/>
</dbReference>
<feature type="transmembrane region" description="Helical" evidence="7">
    <location>
        <begin position="175"/>
        <end position="197"/>
    </location>
</feature>
<feature type="transmembrane region" description="Helical" evidence="7">
    <location>
        <begin position="144"/>
        <end position="163"/>
    </location>
</feature>
<dbReference type="PRINTS" id="PR00344">
    <property type="entry name" value="BCTRLSENSOR"/>
</dbReference>
<evidence type="ECO:0000256" key="7">
    <source>
        <dbReference type="SAM" id="Phobius"/>
    </source>
</evidence>
<dbReference type="InterPro" id="IPR004358">
    <property type="entry name" value="Sig_transdc_His_kin-like_C"/>
</dbReference>
<dbReference type="Gene3D" id="3.30.565.10">
    <property type="entry name" value="Histidine kinase-like ATPase, C-terminal domain"/>
    <property type="match status" value="1"/>
</dbReference>
<evidence type="ECO:0000256" key="2">
    <source>
        <dbReference type="ARBA" id="ARBA00012438"/>
    </source>
</evidence>
<keyword evidence="7" id="KW-0812">Transmembrane</keyword>
<dbReference type="PANTHER" id="PTHR44936">
    <property type="entry name" value="SENSOR PROTEIN CREC"/>
    <property type="match status" value="1"/>
</dbReference>
<keyword evidence="6" id="KW-0067">ATP-binding</keyword>
<dbReference type="EC" id="2.7.13.3" evidence="2"/>
<feature type="transmembrane region" description="Helical" evidence="7">
    <location>
        <begin position="75"/>
        <end position="93"/>
    </location>
</feature>
<evidence type="ECO:0000256" key="5">
    <source>
        <dbReference type="ARBA" id="ARBA00022777"/>
    </source>
</evidence>
<dbReference type="InterPro" id="IPR029016">
    <property type="entry name" value="GAF-like_dom_sf"/>
</dbReference>
<dbReference type="PANTHER" id="PTHR44936:SF10">
    <property type="entry name" value="SENSOR PROTEIN RSTB"/>
    <property type="match status" value="1"/>
</dbReference>
<organism evidence="9 10">
    <name type="scientific">Erythrobacter dokdonensis DSW-74</name>
    <dbReference type="NCBI Taxonomy" id="1300349"/>
    <lineage>
        <taxon>Bacteria</taxon>
        <taxon>Pseudomonadati</taxon>
        <taxon>Pseudomonadota</taxon>
        <taxon>Alphaproteobacteria</taxon>
        <taxon>Sphingomonadales</taxon>
        <taxon>Erythrobacteraceae</taxon>
        <taxon>Erythrobacter/Porphyrobacter group</taxon>
        <taxon>Erythrobacter</taxon>
    </lineage>
</organism>
<dbReference type="PROSITE" id="PS50109">
    <property type="entry name" value="HIS_KIN"/>
    <property type="match status" value="1"/>
</dbReference>
<dbReference type="STRING" id="1300349.I603_1242"/>
<reference evidence="9 10" key="1">
    <citation type="submission" date="2016-06" db="EMBL/GenBank/DDBJ databases">
        <title>Genome sequence of Porphyrobacter dokdonensis DSW-74.</title>
        <authorList>
            <person name="Kim J.F."/>
            <person name="Song J.Y."/>
        </authorList>
    </citation>
    <scope>NUCLEOTIDE SEQUENCE [LARGE SCALE GENOMIC DNA]</scope>
    <source>
        <strain evidence="9 10">DSW-74</strain>
    </source>
</reference>
<dbReference type="Gene3D" id="3.30.450.40">
    <property type="match status" value="1"/>
</dbReference>
<keyword evidence="10" id="KW-1185">Reference proteome</keyword>
<accession>A0A1A7BH39</accession>
<feature type="transmembrane region" description="Helical" evidence="7">
    <location>
        <begin position="105"/>
        <end position="124"/>
    </location>
</feature>
<protein>
    <recommendedName>
        <fullName evidence="2">histidine kinase</fullName>
        <ecNumber evidence="2">2.7.13.3</ecNumber>
    </recommendedName>
</protein>
<feature type="transmembrane region" description="Helical" evidence="7">
    <location>
        <begin position="48"/>
        <end position="69"/>
    </location>
</feature>
<feature type="domain" description="Histidine kinase" evidence="8">
    <location>
        <begin position="493"/>
        <end position="695"/>
    </location>
</feature>
<evidence type="ECO:0000256" key="4">
    <source>
        <dbReference type="ARBA" id="ARBA00022741"/>
    </source>
</evidence>
<feature type="transmembrane region" description="Helical" evidence="7">
    <location>
        <begin position="12"/>
        <end position="36"/>
    </location>
</feature>
<dbReference type="GO" id="GO:0004673">
    <property type="term" value="F:protein histidine kinase activity"/>
    <property type="evidence" value="ECO:0007669"/>
    <property type="project" value="UniProtKB-EC"/>
</dbReference>
<sequence length="714" mass="77502">MAGGRAVTTFAGYMAFAPLVASFAGALLGFGATIWLWQCGDRARPDRLPLAIASLLAGTGCAVTAALGPESILDVPFIIARNLALFAAIFAMFSADGRAASLKPIRPLIITLVMVQLCQPLVLILELRATSVPALAQLAFEVRLLIDLLMAIGALMLLHNLYAGAAVASRYLLRWTVIGLSGIFAYDLNLATIAYLGGEYPPLLRDLRGLFAAVMGVLFALGVNPVGPRVQFSPSRAVTFRTLSLLLIGSYLALMFLVAKSLPLIGGDFARTAQVVFLMLAAGAAIMALPSPRLRAWLRVTATKHLFQHRYDYREEWLRFTRTIGRGGKHSASLEERAVKALADITESPAGLLLMPNEEAQLELTARWNWPTIAVPAIAGDHLLSALFEQHQIIIALDEARSGIDHHGETPHIPGWLADAEDVWAMVPLIHFDRLVGVVVLARPRIERRLDWEDFDLLRVAGQQLASYLSEQAGQQALMDASRFDDFNRRMAFVMHDIKNLASQLSLLAANAQKHADNPAFRADMLVTLRNSADKLSALLARLGRYGSNPMQDVRSIDLAELARSLAERFRPVHPVLLTRDESVHVMGNSEALEQTLVHLVQNAIDASDPEMPVCIDVSAEGLHGMIEVIDTGCGMSPEFVRSGLFKPFVSSKPGGFGIGAFEARELVKAMGGRVTVESREGLGTRFSVVLPLADAVRLLDGQNGNDPSKQEVA</sequence>
<keyword evidence="7" id="KW-1133">Transmembrane helix</keyword>
<keyword evidence="3" id="KW-0808">Transferase</keyword>